<dbReference type="EMBL" id="CP011856">
    <property type="protein sequence ID" value="AKM54565.1"/>
    <property type="molecule type" value="Genomic_DNA"/>
</dbReference>
<reference evidence="2 3" key="1">
    <citation type="journal article" date="2015" name="Genome Biol. Evol.">
        <title>Found and Lost: The Fates of Horizontally Acquired Genes in Arthropod-Symbiotic Spiroplasma.</title>
        <authorList>
            <person name="Lo W.S."/>
            <person name="Gasparich G.E."/>
            <person name="Kuo C.H."/>
        </authorList>
    </citation>
    <scope>NUCLEOTIDE SEQUENCE [LARGE SCALE GENOMIC DNA]</scope>
    <source>
        <strain evidence="3">TDA-040725-5</strain>
    </source>
</reference>
<dbReference type="Proteomes" id="UP000035661">
    <property type="component" value="Chromosome"/>
</dbReference>
<reference evidence="3" key="2">
    <citation type="submission" date="2015-06" db="EMBL/GenBank/DDBJ databases">
        <title>Complete genome sequence of Spiroplasma eriocheiris TDA-040725-5 (DSM 21848).</title>
        <authorList>
            <person name="Lo W.-S."/>
            <person name="Kuo C.-H."/>
        </authorList>
    </citation>
    <scope>NUCLEOTIDE SEQUENCE [LARGE SCALE GENOMIC DNA]</scope>
    <source>
        <strain evidence="3">TDA-040725-5</strain>
    </source>
</reference>
<feature type="chain" id="PRO_5005203817" evidence="1">
    <location>
        <begin position="19"/>
        <end position="195"/>
    </location>
</feature>
<dbReference type="PATRIC" id="fig|743698.3.peg.1018"/>
<organism evidence="2 3">
    <name type="scientific">Spiroplasma eriocheiris</name>
    <dbReference type="NCBI Taxonomy" id="315358"/>
    <lineage>
        <taxon>Bacteria</taxon>
        <taxon>Bacillati</taxon>
        <taxon>Mycoplasmatota</taxon>
        <taxon>Mollicutes</taxon>
        <taxon>Entomoplasmatales</taxon>
        <taxon>Spiroplasmataceae</taxon>
        <taxon>Spiroplasma</taxon>
    </lineage>
</organism>
<dbReference type="AlphaFoldDB" id="A0A0H3XJ29"/>
<keyword evidence="1" id="KW-0732">Signal</keyword>
<dbReference type="RefSeq" id="WP_047791759.1">
    <property type="nucleotide sequence ID" value="NZ_CP011856.1"/>
</dbReference>
<gene>
    <name evidence="2" type="ORF">SERIO_v1c10090</name>
</gene>
<evidence type="ECO:0000256" key="1">
    <source>
        <dbReference type="SAM" id="SignalP"/>
    </source>
</evidence>
<accession>A0A0H3XJ29</accession>
<keyword evidence="3" id="KW-1185">Reference proteome</keyword>
<proteinExistence type="predicted"/>
<protein>
    <submittedName>
        <fullName evidence="2">Uncharacterized protein</fullName>
    </submittedName>
</protein>
<sequence>MKILLSILGAVGFGATPAAVSTNLLSHQENINNTNLEVSAQGNLHSIAKMKAFGVPVDTKSSLSEVFTISWDRLGMSYDYFINHYSTVKLDFGLCYLYYKYGSDDSSFKNDSVKSFSLDSKSAFKSSSEWTKNYILARDYGKTSFGQVAAEDLIYTKASFDGLSFQTEAWVEAGGVSYSGAYVLAEINIYTITIM</sequence>
<feature type="signal peptide" evidence="1">
    <location>
        <begin position="1"/>
        <end position="18"/>
    </location>
</feature>
<dbReference type="KEGG" id="seri:SERIO_v1c10090"/>
<evidence type="ECO:0000313" key="2">
    <source>
        <dbReference type="EMBL" id="AKM54565.1"/>
    </source>
</evidence>
<name>A0A0H3XJ29_9MOLU</name>
<evidence type="ECO:0000313" key="3">
    <source>
        <dbReference type="Proteomes" id="UP000035661"/>
    </source>
</evidence>
<dbReference type="STRING" id="315358.SERIO_v1c10090"/>